<dbReference type="PROSITE" id="PS51873">
    <property type="entry name" value="TRIAD"/>
    <property type="match status" value="2"/>
</dbReference>
<dbReference type="PROSITE" id="PS50994">
    <property type="entry name" value="INTEGRASE"/>
    <property type="match status" value="1"/>
</dbReference>
<evidence type="ECO:0000256" key="9">
    <source>
        <dbReference type="ARBA" id="ARBA00022737"/>
    </source>
</evidence>
<dbReference type="Pfam" id="PF13976">
    <property type="entry name" value="gag_pre-integrs"/>
    <property type="match status" value="1"/>
</dbReference>
<evidence type="ECO:0000256" key="13">
    <source>
        <dbReference type="PROSITE-ProRule" id="PRU00175"/>
    </source>
</evidence>
<dbReference type="InterPro" id="IPR001841">
    <property type="entry name" value="Znf_RING"/>
</dbReference>
<dbReference type="Pfam" id="PF19422">
    <property type="entry name" value="Ariadne"/>
    <property type="match status" value="1"/>
</dbReference>
<keyword evidence="12" id="KW-0862">Zinc</keyword>
<sequence length="2399" mass="271363">MDYSDNDIIDMESGEEEDLYSDGGNEYADHYPLEEAIIPPEKSYVVLKEEDIHKHQRDDIERVSTALSLSQVEATVLLLHFHWSVSKIEDEWFTDEDRIRKTVGILKEPVVDVNGREVNIQCAICFESYTRDEIATVSCGHPYCKTCWTCYITTTINNGPGCLRVKCPEPSCSAAVGQDMIDKVSNKEDKEKYYRYFLRSYVEEVGERTKWCPSPGCECAIDFSVGSGSGSSGYDIYCLCSHSFCWNCTEDAHSPVDCDTVSKWIFKNQDESENKNWMLANSKPCPKCKRPIEKNDGCNHMTCSDPCRHQFCWICLEPHYGHGACNRYLEEKAESKRTLLQNEIKRYTHYYIRWANNQSSRLKAMSDLEKLQSVQLKQLSDKQSKPETDLQFTLDAWIQVHALIDGYELVHHLDDSVEVPAATVTVGSVTSPNAAYTKWRRQDKLIYSALIGSISPPLQQIVARTTTAAQIWEKLASTYANPSRTHIRTLKDQLKVFHKGTMTIDEYIQGITARLDTLALLGKPLEHDDQIEHILEGLPEDYKPVIDQIAAKDKPPQITEVHERLLNHEAKLLSKLAASSSQVPVTANNVQQRNNYNNNNRNNNNGKRYNNNNTNWQPPQNQTRQDGRVSKPYLGKCQICQTQGHSARRCPQFQSLQSASSTPPSSPFRPWQPRANLAAASQYPASPWLLDSGATHHLTADLNNMSLHQPYNGGDDVLIADGSSMPITHTGSKLFPNQTRALLLDKILCVPDIHRNLISVYRLCNTNRVSVEFFPASFQVKDLSTGVPLLQGKTKNELYEWPVTSPQAVAMLSSSGPKASLTSWHSRLGHPSSSILQSVLSQFSLPVSSTSQKLSSCSECLINKSHKQPFSTTSITSNRPLEYIFTDVWTSPIHSIENHKYYLVLIDHYTRYSWLYPLKRKSDVKDIFPAFKALVENRFQTRIGTLFSDNGGEFIALRSFLSSHGISHLTSPPHTPEHNGIAERKHRHIVETGLTLLSTSSTPKEYWIYAFSTAVYLINRLPTPVLSMTTPFEKLFGTKPNYTKLRVFGCLCFPWLRPYTSHKLESRSQRCIFVGYSTSQSAYLCLHLPTGRLYVSRHVQFDEESFPFRELQNEDQGRQTAESPAVVNPPTPIQLSTSPMLPPSSPGPSRSPSAANADTLFQISPHSIEEDNGQIQQNLGQRKTGPITVDHTTSQNQNLAQHHNRPDSSIVSSSTSPLLTVPTTPDSSTPSTSSGPPDSNLHLPLPTSPLQQVSPSISSSSPSSSQTEPTAQNESRPTTQPNPNPIEPTAPRQNELRPTTQPRRLTNHPPSNQAIPLQPQVQINEPPQNVHNMKTRAKNNITKPNHKFSLTVVAGKADSFKEPTTIQQALKDKNWSRACSSEFDALMVNHTWDLVPAAASQNIVGCKWVFTTKFLSTGVLERYKARLVAKGFHQQYGKDYAETFSPVIKSTTIRVVLEVAVTKAWPIKQLDVNNAFLQGELTEEVYMAQPPGFVDKDRPLHVCRLRKPIYGLKQAPRAWYMALKQHLLSTGFTNSMADTSLFIHSSGGHITYVLVYVDDILVTGNNPIIVERVLSSFANRFSIKDPSDLHYFLGIEVSRSSKGLHLMQRKYISDLLTRHNMLDAKPVHTPMATTPQLTLSGGDPLPDATQFRSIVGSLQYLAFTRPDISFAVNKLSQFVHKPTTEHNHAAKRILRYLAGTLTHGIYLHAASPLTLHAYSDADWAGDNNDYLSTNGYLIYLGRNPISWSSRKQRGVARSSTEAEYRAVANTASEVRWLCSLFSELRIPLPTAPVIYCDNIGATYLCANPVFHSRMKHIALDYHFVRNQIQEGMLRVSHVTTDDQLADTLTKPLPRTRFQHACIKIGVTKTVMDYSDDDIIDISSGEEEEDLYIDGGIEYSDDYHFEDTISRSEKSYVVLKEEDILKHQRDDIDRVSSALSLSHVEATVLLLHFHWSVNKIEDEWFTDEERIRKTVGILKEPVVDVNGREVNIQCGICFESYSREEIARLSCGHPYCNTCWTGYITTKIEDGPGCLRVKCPEPSCSAAVGQDMIDEVTKEKDKEKYHRYLLRSYVEEGKKIKWCPSPGCEYGIHFGGSGSSSYDVSCLCSYRFCWNCCEDAHTPVDCETVSKWLLKNKDESENTNWILAKTKPCPKCKRPIEKNNGCNHMSCSAPCRHYFCWACLQPLSGHQACNAYKEDNEVETKRKRAKDAIDRYTHYYERWAFNQSSRLKALSDLQKWQSVELKELSDNQSSPETQLRFTVDAWLQIIECRRVLKWTYAYGYYLLDQERDKREFFEYLQGEAETGLERLHHCAEEELKQFIGKTVDPSKNFSELRVKLIDLTVVTKKYFENLVKALDNGLADVAYNEKSQSTQEPESESFTKRQRSVANGRRSFKRGD</sequence>
<evidence type="ECO:0000259" key="16">
    <source>
        <dbReference type="PROSITE" id="PS50994"/>
    </source>
</evidence>
<evidence type="ECO:0000256" key="5">
    <source>
        <dbReference type="ARBA" id="ARBA00005884"/>
    </source>
</evidence>
<dbReference type="PROSITE" id="PS00518">
    <property type="entry name" value="ZF_RING_1"/>
    <property type="match status" value="2"/>
</dbReference>
<dbReference type="InterPro" id="IPR057670">
    <property type="entry name" value="SH3_retrovirus"/>
</dbReference>
<dbReference type="FunFam" id="3.30.40.10:FF:000019">
    <property type="entry name" value="RBR-type E3 ubiquitin transferase"/>
    <property type="match status" value="2"/>
</dbReference>
<dbReference type="InterPro" id="IPR054722">
    <property type="entry name" value="PolX-like_BBD"/>
</dbReference>
<dbReference type="InterPro" id="IPR013103">
    <property type="entry name" value="RVT_2"/>
</dbReference>
<keyword evidence="7" id="KW-0808">Transferase</keyword>
<dbReference type="InterPro" id="IPR002867">
    <property type="entry name" value="IBR_dom"/>
</dbReference>
<name>A0A8T2AIC2_ARASU</name>
<dbReference type="FunFam" id="1.20.120.1750:FF:000027">
    <property type="entry name" value="RBR-type E3 ubiquitin transferase"/>
    <property type="match status" value="1"/>
</dbReference>
<dbReference type="Pfam" id="PF22936">
    <property type="entry name" value="Pol_BBD"/>
    <property type="match status" value="1"/>
</dbReference>
<dbReference type="GO" id="GO:0015074">
    <property type="term" value="P:DNA integration"/>
    <property type="evidence" value="ECO:0007669"/>
    <property type="project" value="InterPro"/>
</dbReference>
<evidence type="ECO:0000256" key="11">
    <source>
        <dbReference type="ARBA" id="ARBA00022786"/>
    </source>
</evidence>
<comment type="caution">
    <text evidence="18">The sequence shown here is derived from an EMBL/GenBank/DDBJ whole genome shotgun (WGS) entry which is preliminary data.</text>
</comment>
<evidence type="ECO:0000256" key="10">
    <source>
        <dbReference type="ARBA" id="ARBA00022771"/>
    </source>
</evidence>
<reference evidence="18 19" key="1">
    <citation type="submission" date="2020-12" db="EMBL/GenBank/DDBJ databases">
        <title>Concerted genomic and epigenomic changes stabilize Arabidopsis allopolyploids.</title>
        <authorList>
            <person name="Chen Z."/>
        </authorList>
    </citation>
    <scope>NUCLEOTIDE SEQUENCE [LARGE SCALE GENOMIC DNA]</scope>
    <source>
        <strain evidence="18">As9502</strain>
        <tissue evidence="18">Leaf</tissue>
    </source>
</reference>
<evidence type="ECO:0000313" key="19">
    <source>
        <dbReference type="Proteomes" id="UP000694251"/>
    </source>
</evidence>
<dbReference type="Pfam" id="PF22191">
    <property type="entry name" value="IBR_1"/>
    <property type="match status" value="2"/>
</dbReference>
<evidence type="ECO:0000256" key="2">
    <source>
        <dbReference type="ARBA" id="ARBA00001947"/>
    </source>
</evidence>
<dbReference type="SMART" id="SM00184">
    <property type="entry name" value="RING"/>
    <property type="match status" value="5"/>
</dbReference>
<feature type="compositionally biased region" description="Low complexity" evidence="14">
    <location>
        <begin position="1207"/>
        <end position="1239"/>
    </location>
</feature>
<keyword evidence="19" id="KW-1185">Reference proteome</keyword>
<dbReference type="PANTHER" id="PTHR11685">
    <property type="entry name" value="RBR FAMILY RING FINGER AND IBR DOMAIN-CONTAINING"/>
    <property type="match status" value="1"/>
</dbReference>
<evidence type="ECO:0000256" key="1">
    <source>
        <dbReference type="ARBA" id="ARBA00001798"/>
    </source>
</evidence>
<feature type="region of interest" description="Disordered" evidence="14">
    <location>
        <begin position="1184"/>
        <end position="1320"/>
    </location>
</feature>
<dbReference type="GO" id="GO:0008270">
    <property type="term" value="F:zinc ion binding"/>
    <property type="evidence" value="ECO:0007669"/>
    <property type="project" value="UniProtKB-KW"/>
</dbReference>
<evidence type="ECO:0000259" key="17">
    <source>
        <dbReference type="PROSITE" id="PS51873"/>
    </source>
</evidence>
<dbReference type="InterPro" id="IPR031127">
    <property type="entry name" value="E3_UB_ligase_RBR"/>
</dbReference>
<dbReference type="InterPro" id="IPR044066">
    <property type="entry name" value="TRIAD_supradom"/>
</dbReference>
<dbReference type="SMART" id="SM00343">
    <property type="entry name" value="ZnF_C2HC"/>
    <property type="match status" value="3"/>
</dbReference>
<feature type="compositionally biased region" description="Polar residues" evidence="14">
    <location>
        <begin position="1190"/>
        <end position="1201"/>
    </location>
</feature>
<dbReference type="InterPro" id="IPR017907">
    <property type="entry name" value="Znf_RING_CS"/>
</dbReference>
<feature type="compositionally biased region" description="Polar residues" evidence="14">
    <location>
        <begin position="1267"/>
        <end position="1279"/>
    </location>
</feature>
<dbReference type="SMART" id="SM00647">
    <property type="entry name" value="IBR"/>
    <property type="match status" value="4"/>
</dbReference>
<feature type="region of interest" description="Disordered" evidence="14">
    <location>
        <begin position="1111"/>
        <end position="1155"/>
    </location>
</feature>
<proteinExistence type="inferred from homology"/>
<dbReference type="GO" id="GO:0016567">
    <property type="term" value="P:protein ubiquitination"/>
    <property type="evidence" value="ECO:0007669"/>
    <property type="project" value="InterPro"/>
</dbReference>
<dbReference type="CDD" id="cd09272">
    <property type="entry name" value="RNase_HI_RT_Ty1"/>
    <property type="match status" value="1"/>
</dbReference>
<keyword evidence="10 13" id="KW-0863">Zinc-finger</keyword>
<feature type="domain" description="RING-type" evidence="15">
    <location>
        <begin position="122"/>
        <end position="168"/>
    </location>
</feature>
<feature type="domain" description="Integrase catalytic" evidence="16">
    <location>
        <begin position="876"/>
        <end position="1039"/>
    </location>
</feature>
<feature type="domain" description="RING-type" evidence="17">
    <location>
        <begin position="118"/>
        <end position="329"/>
    </location>
</feature>
<dbReference type="Pfam" id="PF01485">
    <property type="entry name" value="IBR"/>
    <property type="match status" value="2"/>
</dbReference>
<evidence type="ECO:0000259" key="15">
    <source>
        <dbReference type="PROSITE" id="PS50089"/>
    </source>
</evidence>
<evidence type="ECO:0000256" key="7">
    <source>
        <dbReference type="ARBA" id="ARBA00022679"/>
    </source>
</evidence>
<organism evidence="18 19">
    <name type="scientific">Arabidopsis suecica</name>
    <name type="common">Swedish thale-cress</name>
    <name type="synonym">Cardaminopsis suecica</name>
    <dbReference type="NCBI Taxonomy" id="45249"/>
    <lineage>
        <taxon>Eukaryota</taxon>
        <taxon>Viridiplantae</taxon>
        <taxon>Streptophyta</taxon>
        <taxon>Embryophyta</taxon>
        <taxon>Tracheophyta</taxon>
        <taxon>Spermatophyta</taxon>
        <taxon>Magnoliopsida</taxon>
        <taxon>eudicotyledons</taxon>
        <taxon>Gunneridae</taxon>
        <taxon>Pentapetalae</taxon>
        <taxon>rosids</taxon>
        <taxon>malvids</taxon>
        <taxon>Brassicales</taxon>
        <taxon>Brassicaceae</taxon>
        <taxon>Camelineae</taxon>
        <taxon>Arabidopsis</taxon>
    </lineage>
</organism>
<dbReference type="Pfam" id="PF25597">
    <property type="entry name" value="SH3_retrovirus"/>
    <property type="match status" value="1"/>
</dbReference>
<evidence type="ECO:0000256" key="3">
    <source>
        <dbReference type="ARBA" id="ARBA00003976"/>
    </source>
</evidence>
<comment type="catalytic activity">
    <reaction evidence="1">
        <text>[E2 ubiquitin-conjugating enzyme]-S-ubiquitinyl-L-cysteine + [acceptor protein]-L-lysine = [E2 ubiquitin-conjugating enzyme]-L-cysteine + [acceptor protein]-N(6)-ubiquitinyl-L-lysine.</text>
        <dbReference type="EC" id="2.3.2.31"/>
    </reaction>
</comment>
<dbReference type="InterPro" id="IPR045840">
    <property type="entry name" value="Ariadne"/>
</dbReference>
<feature type="region of interest" description="Disordered" evidence="14">
    <location>
        <begin position="1"/>
        <end position="20"/>
    </location>
</feature>
<keyword evidence="9" id="KW-0677">Repeat</keyword>
<feature type="region of interest" description="Disordered" evidence="14">
    <location>
        <begin position="2368"/>
        <end position="2399"/>
    </location>
</feature>
<protein>
    <recommendedName>
        <fullName evidence="6">RBR-type E3 ubiquitin transferase</fullName>
        <ecNumber evidence="6">2.3.2.31</ecNumber>
    </recommendedName>
</protein>
<dbReference type="Pfam" id="PF00665">
    <property type="entry name" value="rve"/>
    <property type="match status" value="1"/>
</dbReference>
<comment type="similarity">
    <text evidence="5">Belongs to the RBR family. Ariadne subfamily.</text>
</comment>
<evidence type="ECO:0000256" key="6">
    <source>
        <dbReference type="ARBA" id="ARBA00012251"/>
    </source>
</evidence>
<keyword evidence="8" id="KW-0479">Metal-binding</keyword>
<keyword evidence="11" id="KW-0833">Ubl conjugation pathway</keyword>
<feature type="region of interest" description="Disordered" evidence="14">
    <location>
        <begin position="651"/>
        <end position="672"/>
    </location>
</feature>
<evidence type="ECO:0000256" key="12">
    <source>
        <dbReference type="ARBA" id="ARBA00022833"/>
    </source>
</evidence>
<dbReference type="GO" id="GO:0061630">
    <property type="term" value="F:ubiquitin protein ligase activity"/>
    <property type="evidence" value="ECO:0007669"/>
    <property type="project" value="UniProtKB-EC"/>
</dbReference>
<evidence type="ECO:0000313" key="18">
    <source>
        <dbReference type="EMBL" id="KAG7573271.1"/>
    </source>
</evidence>
<feature type="compositionally biased region" description="Polar residues" evidence="14">
    <location>
        <begin position="1296"/>
        <end position="1320"/>
    </location>
</feature>
<dbReference type="InterPro" id="IPR001878">
    <property type="entry name" value="Znf_CCHC"/>
</dbReference>
<feature type="compositionally biased region" description="Low complexity" evidence="14">
    <location>
        <begin position="588"/>
        <end position="623"/>
    </location>
</feature>
<comment type="cofactor">
    <cofactor evidence="2">
        <name>Zn(2+)</name>
        <dbReference type="ChEBI" id="CHEBI:29105"/>
    </cofactor>
</comment>
<feature type="domain" description="RING-type" evidence="15">
    <location>
        <begin position="1993"/>
        <end position="2039"/>
    </location>
</feature>
<evidence type="ECO:0000256" key="8">
    <source>
        <dbReference type="ARBA" id="ARBA00022723"/>
    </source>
</evidence>
<dbReference type="Proteomes" id="UP000694251">
    <property type="component" value="Chromosome 9"/>
</dbReference>
<feature type="region of interest" description="Disordered" evidence="14">
    <location>
        <begin position="579"/>
        <end position="628"/>
    </location>
</feature>
<comment type="pathway">
    <text evidence="4">Protein modification; protein ubiquitination.</text>
</comment>
<dbReference type="InterPro" id="IPR001584">
    <property type="entry name" value="Integrase_cat-core"/>
</dbReference>
<accession>A0A8T2AIC2</accession>
<comment type="function">
    <text evidence="3">Might act as an E3 ubiquitin-protein ligase, or as part of E3 complex, which accepts ubiquitin from specific E2 ubiquitin-conjugating enzymes and then transfers it to substrates.</text>
</comment>
<evidence type="ECO:0000256" key="4">
    <source>
        <dbReference type="ARBA" id="ARBA00004906"/>
    </source>
</evidence>
<dbReference type="EMBL" id="JAEFBJ010000009">
    <property type="protein sequence ID" value="KAG7573271.1"/>
    <property type="molecule type" value="Genomic_DNA"/>
</dbReference>
<dbReference type="Pfam" id="PF07727">
    <property type="entry name" value="RVT_2"/>
    <property type="match status" value="1"/>
</dbReference>
<dbReference type="OrthoDB" id="10009520at2759"/>
<dbReference type="InterPro" id="IPR025724">
    <property type="entry name" value="GAG-pre-integrase_dom"/>
</dbReference>
<dbReference type="CDD" id="cd20346">
    <property type="entry name" value="BRcat_RBR_ANKIB1"/>
    <property type="match status" value="2"/>
</dbReference>
<evidence type="ECO:0000256" key="14">
    <source>
        <dbReference type="SAM" id="MobiDB-lite"/>
    </source>
</evidence>
<feature type="compositionally biased region" description="Low complexity" evidence="14">
    <location>
        <begin position="1248"/>
        <end position="1266"/>
    </location>
</feature>
<dbReference type="CDD" id="cd23141">
    <property type="entry name" value="RING-HC_ARI6-like"/>
    <property type="match status" value="2"/>
</dbReference>
<gene>
    <name evidence="18" type="ORF">ISN44_As09g015760</name>
</gene>
<dbReference type="PROSITE" id="PS50089">
    <property type="entry name" value="ZF_RING_2"/>
    <property type="match status" value="2"/>
</dbReference>
<dbReference type="GO" id="GO:0003676">
    <property type="term" value="F:nucleic acid binding"/>
    <property type="evidence" value="ECO:0007669"/>
    <property type="project" value="InterPro"/>
</dbReference>
<feature type="domain" description="RING-type" evidence="17">
    <location>
        <begin position="1989"/>
        <end position="2196"/>
    </location>
</feature>
<dbReference type="EC" id="2.3.2.31" evidence="6"/>
<dbReference type="Pfam" id="PF14223">
    <property type="entry name" value="Retrotran_gag_2"/>
    <property type="match status" value="1"/>
</dbReference>